<reference evidence="9 12" key="1">
    <citation type="submission" date="2018-01" db="EMBL/GenBank/DDBJ databases">
        <title>Complete genome sequence of Staphylococcus Scheliferi isolated from human.</title>
        <authorList>
            <person name="Abouelkhair M.A."/>
            <person name="Bemis D.A."/>
            <person name="Kania S.A."/>
        </authorList>
    </citation>
    <scope>NUCLEOTIDE SEQUENCE [LARGE SCALE GENOMIC DNA]</scope>
    <source>
        <strain evidence="9 12">ATCC 43808</strain>
    </source>
</reference>
<keyword evidence="3 5" id="KW-0560">Oxidoreductase</keyword>
<dbReference type="InterPro" id="IPR013332">
    <property type="entry name" value="KPR_N"/>
</dbReference>
<proteinExistence type="inferred from homology"/>
<dbReference type="GO" id="GO:0004616">
    <property type="term" value="F:phosphogluconate dehydrogenase (decarboxylating) activity"/>
    <property type="evidence" value="ECO:0007669"/>
    <property type="project" value="UniProtKB-EC"/>
</dbReference>
<dbReference type="SUPFAM" id="SSF48179">
    <property type="entry name" value="6-phosphogluconate dehydrogenase C-terminal domain-like"/>
    <property type="match status" value="1"/>
</dbReference>
<keyword evidence="5" id="KW-0566">Pantothenate biosynthesis</keyword>
<dbReference type="UniPathway" id="UPA00028">
    <property type="reaction ID" value="UER00004"/>
</dbReference>
<feature type="domain" description="Ketopantoate reductase C-terminal" evidence="7">
    <location>
        <begin position="158"/>
        <end position="279"/>
    </location>
</feature>
<dbReference type="Proteomes" id="UP000572988">
    <property type="component" value="Unassembled WGS sequence"/>
</dbReference>
<evidence type="ECO:0000313" key="11">
    <source>
        <dbReference type="Proteomes" id="UP000264146"/>
    </source>
</evidence>
<reference evidence="8 11" key="3">
    <citation type="submission" date="2020-11" db="EMBL/GenBank/DDBJ databases">
        <authorList>
            <consortium name="Pathogen Informatics"/>
        </authorList>
    </citation>
    <scope>NUCLEOTIDE SEQUENCE [LARGE SCALE GENOMIC DNA]</scope>
    <source>
        <strain evidence="8 11">NCTC12218</strain>
    </source>
</reference>
<evidence type="ECO:0000313" key="9">
    <source>
        <dbReference type="EMBL" id="NHA34350.1"/>
    </source>
</evidence>
<evidence type="ECO:0000256" key="5">
    <source>
        <dbReference type="RuleBase" id="RU362068"/>
    </source>
</evidence>
<keyword evidence="12" id="KW-1185">Reference proteome</keyword>
<dbReference type="PANTHER" id="PTHR21708">
    <property type="entry name" value="PROBABLE 2-DEHYDROPANTOATE 2-REDUCTASE"/>
    <property type="match status" value="1"/>
</dbReference>
<dbReference type="Pfam" id="PF08546">
    <property type="entry name" value="ApbA_C"/>
    <property type="match status" value="1"/>
</dbReference>
<dbReference type="InterPro" id="IPR013328">
    <property type="entry name" value="6PGD_dom2"/>
</dbReference>
<dbReference type="FunFam" id="1.10.1040.10:FF:000017">
    <property type="entry name" value="2-dehydropantoate 2-reductase"/>
    <property type="match status" value="1"/>
</dbReference>
<evidence type="ECO:0000256" key="4">
    <source>
        <dbReference type="ARBA" id="ARBA00048640"/>
    </source>
</evidence>
<dbReference type="InterPro" id="IPR036291">
    <property type="entry name" value="NAD(P)-bd_dom_sf"/>
</dbReference>
<dbReference type="Gene3D" id="1.10.1040.10">
    <property type="entry name" value="N-(1-d-carboxylethyl)-l-norvaline Dehydrogenase, domain 2"/>
    <property type="match status" value="1"/>
</dbReference>
<dbReference type="InterPro" id="IPR013752">
    <property type="entry name" value="KPA_reductase"/>
</dbReference>
<evidence type="ECO:0000259" key="6">
    <source>
        <dbReference type="Pfam" id="PF02558"/>
    </source>
</evidence>
<organism evidence="10">
    <name type="scientific">Staphylococcus schleiferi</name>
    <dbReference type="NCBI Taxonomy" id="1295"/>
    <lineage>
        <taxon>Bacteria</taxon>
        <taxon>Bacillati</taxon>
        <taxon>Bacillota</taxon>
        <taxon>Bacilli</taxon>
        <taxon>Bacillales</taxon>
        <taxon>Staphylococcaceae</taxon>
        <taxon>Staphylococcus</taxon>
    </lineage>
</organism>
<dbReference type="EC" id="1.1.1.169" evidence="5"/>
<evidence type="ECO:0000259" key="7">
    <source>
        <dbReference type="Pfam" id="PF08546"/>
    </source>
</evidence>
<protein>
    <recommendedName>
        <fullName evidence="5">2-dehydropantoate 2-reductase</fullName>
        <ecNumber evidence="5">1.1.1.169</ecNumber>
    </recommendedName>
    <alternativeName>
        <fullName evidence="5">Ketopantoate reductase</fullName>
    </alternativeName>
</protein>
<gene>
    <name evidence="10" type="primary">panE_2</name>
    <name evidence="9" type="ORF">C1O36_07445</name>
    <name evidence="10" type="ORF">NCTC12218_00171</name>
</gene>
<evidence type="ECO:0000256" key="3">
    <source>
        <dbReference type="ARBA" id="ARBA00023002"/>
    </source>
</evidence>
<dbReference type="NCBIfam" id="TIGR00745">
    <property type="entry name" value="apbA_panE"/>
    <property type="match status" value="1"/>
</dbReference>
<evidence type="ECO:0000313" key="12">
    <source>
        <dbReference type="Proteomes" id="UP000572988"/>
    </source>
</evidence>
<evidence type="ECO:0000313" key="10">
    <source>
        <dbReference type="EMBL" id="SUM86146.1"/>
    </source>
</evidence>
<dbReference type="Gene3D" id="3.40.50.720">
    <property type="entry name" value="NAD(P)-binding Rossmann-like Domain"/>
    <property type="match status" value="1"/>
</dbReference>
<dbReference type="InterPro" id="IPR051402">
    <property type="entry name" value="KPR-Related"/>
</dbReference>
<comment type="catalytic activity">
    <reaction evidence="4">
        <text>6-phospho-D-gluconate + NADP(+) = D-ribulose 5-phosphate + CO2 + NADPH</text>
        <dbReference type="Rhea" id="RHEA:10116"/>
        <dbReference type="ChEBI" id="CHEBI:16526"/>
        <dbReference type="ChEBI" id="CHEBI:57783"/>
        <dbReference type="ChEBI" id="CHEBI:58121"/>
        <dbReference type="ChEBI" id="CHEBI:58349"/>
        <dbReference type="ChEBI" id="CHEBI:58759"/>
        <dbReference type="EC" id="1.1.1.44"/>
    </reaction>
</comment>
<keyword evidence="2 5" id="KW-0521">NADP</keyword>
<dbReference type="NCBIfam" id="NF009542">
    <property type="entry name" value="PRK12921.1-4"/>
    <property type="match status" value="1"/>
</dbReference>
<dbReference type="Proteomes" id="UP000264146">
    <property type="component" value="Chromosome"/>
</dbReference>
<evidence type="ECO:0000256" key="1">
    <source>
        <dbReference type="ARBA" id="ARBA00007870"/>
    </source>
</evidence>
<dbReference type="EMBL" id="UHEF01000001">
    <property type="protein sequence ID" value="SUM86146.1"/>
    <property type="molecule type" value="Genomic_DNA"/>
</dbReference>
<dbReference type="GeneID" id="93788933"/>
<dbReference type="InterPro" id="IPR008927">
    <property type="entry name" value="6-PGluconate_DH-like_C_sf"/>
</dbReference>
<accession>A0A7Z7QMF5</accession>
<dbReference type="Pfam" id="PF02558">
    <property type="entry name" value="ApbA"/>
    <property type="match status" value="1"/>
</dbReference>
<dbReference type="AlphaFoldDB" id="A0A7Z7QMF5"/>
<comment type="function">
    <text evidence="5">Catalyzes the NADPH-dependent reduction of ketopantoate into pantoic acid.</text>
</comment>
<comment type="pathway">
    <text evidence="5">Cofactor biosynthesis; (R)-pantothenate biosynthesis; (R)-pantoate from 3-methyl-2-oxobutanoate: step 2/2.</text>
</comment>
<dbReference type="PANTHER" id="PTHR21708:SF26">
    <property type="entry name" value="2-DEHYDROPANTOATE 2-REDUCTASE"/>
    <property type="match status" value="1"/>
</dbReference>
<comment type="similarity">
    <text evidence="1 5">Belongs to the ketopantoate reductase family.</text>
</comment>
<reference evidence="10" key="2">
    <citation type="submission" date="2018-06" db="EMBL/GenBank/DDBJ databases">
        <authorList>
            <consortium name="Pathogen Informatics"/>
            <person name="Doyle S."/>
        </authorList>
    </citation>
    <scope>NUCLEOTIDE SEQUENCE [LARGE SCALE GENOMIC DNA]</scope>
    <source>
        <strain evidence="10">NCTC12218</strain>
    </source>
</reference>
<dbReference type="GO" id="GO:0005737">
    <property type="term" value="C:cytoplasm"/>
    <property type="evidence" value="ECO:0007669"/>
    <property type="project" value="TreeGrafter"/>
</dbReference>
<name>A0A7Z7QMF5_STASC</name>
<sequence length="286" mass="32292">MTKIAIIGPGAVGTAIASALDTQDVTLFGRQNKTVTYVDEAVSETKQVNVHALKEATDVYDIVFIAVKTHQIDNILDDLKNITHSESRVILAQNGSGLLPKLEAYHAYQAVVYISGAKQDNVVKHFKDYKIHLRRDAFTEQFAEKIQDSQLSLILEDDIDKAIWFKLIFNLGMNTLTALGRDTARLLKDSRMEQLCRNLLNEGLQVANAAGVIYEDSFIDDVMAAYQIFNDDTATSMYYDTMSEQPIEVETIQGFIYREGQKYGLHIPYIETTYTLLAHQNQTRLR</sequence>
<dbReference type="GO" id="GO:0008677">
    <property type="term" value="F:2-dehydropantoate 2-reductase activity"/>
    <property type="evidence" value="ECO:0007669"/>
    <property type="project" value="UniProtKB-EC"/>
</dbReference>
<dbReference type="EMBL" id="LR962863">
    <property type="protein sequence ID" value="CAD7358590.1"/>
    <property type="molecule type" value="Genomic_DNA"/>
</dbReference>
<feature type="domain" description="Ketopantoate reductase N-terminal" evidence="6">
    <location>
        <begin position="4"/>
        <end position="132"/>
    </location>
</feature>
<dbReference type="SUPFAM" id="SSF51735">
    <property type="entry name" value="NAD(P)-binding Rossmann-fold domains"/>
    <property type="match status" value="1"/>
</dbReference>
<dbReference type="RefSeq" id="WP_016425886.1">
    <property type="nucleotide sequence ID" value="NZ_CABKRV010000002.1"/>
</dbReference>
<comment type="catalytic activity">
    <reaction evidence="5">
        <text>(R)-pantoate + NADP(+) = 2-dehydropantoate + NADPH + H(+)</text>
        <dbReference type="Rhea" id="RHEA:16233"/>
        <dbReference type="ChEBI" id="CHEBI:11561"/>
        <dbReference type="ChEBI" id="CHEBI:15378"/>
        <dbReference type="ChEBI" id="CHEBI:15980"/>
        <dbReference type="ChEBI" id="CHEBI:57783"/>
        <dbReference type="ChEBI" id="CHEBI:58349"/>
        <dbReference type="EC" id="1.1.1.169"/>
    </reaction>
</comment>
<evidence type="ECO:0000256" key="2">
    <source>
        <dbReference type="ARBA" id="ARBA00022857"/>
    </source>
</evidence>
<dbReference type="InterPro" id="IPR003710">
    <property type="entry name" value="ApbA"/>
</dbReference>
<evidence type="ECO:0000313" key="8">
    <source>
        <dbReference type="EMBL" id="CAD7358590.1"/>
    </source>
</evidence>
<dbReference type="EMBL" id="POVK01000022">
    <property type="protein sequence ID" value="NHA34350.1"/>
    <property type="molecule type" value="Genomic_DNA"/>
</dbReference>
<dbReference type="GO" id="GO:0015940">
    <property type="term" value="P:pantothenate biosynthetic process"/>
    <property type="evidence" value="ECO:0007669"/>
    <property type="project" value="UniProtKB-UniPathway"/>
</dbReference>